<keyword evidence="1 2" id="KW-0808">Transferase</keyword>
<evidence type="ECO:0000256" key="1">
    <source>
        <dbReference type="ARBA" id="ARBA00022679"/>
    </source>
</evidence>
<dbReference type="NCBIfam" id="TIGR00055">
    <property type="entry name" value="uppS"/>
    <property type="match status" value="1"/>
</dbReference>
<dbReference type="FunFam" id="3.40.1180.10:FF:000001">
    <property type="entry name" value="(2E,6E)-farnesyl-diphosphate-specific ditrans,polycis-undecaprenyl-diphosphate synthase"/>
    <property type="match status" value="1"/>
</dbReference>
<dbReference type="CDD" id="cd00475">
    <property type="entry name" value="Cis_IPPS"/>
    <property type="match status" value="1"/>
</dbReference>
<evidence type="ECO:0000313" key="4">
    <source>
        <dbReference type="Proteomes" id="UP000324705"/>
    </source>
</evidence>
<sequence length="285" mass="32133">MPLSNSTSAPAAEVLLPEGLRSESLPRHVALVMDGNSRWAAARGLPPTDGHEHGMRALMRTVRLCRAWGIRVVTAFGFSLENWNRPKARTYNTLSFLDRARPPCIHAEVDFLMALIERFINDNLAEFMREGTRLRIIGDRSRLPISVQKTARDAEEATRNNSRLDLVLAISYSGRMDIVQACRKLAQKVDAKLLRPEDIDESMFADELQTSCAADESSSSCPDLLIRTSGELRLSNFLLWQSAYSELFFTDTLWPDFGEAQYLQALTAFQSRDRRFGARKHNAAL</sequence>
<dbReference type="GO" id="GO:0045547">
    <property type="term" value="F:ditrans,polycis-polyprenyl diphosphate synthase [(2E,6E)-farnesyl diphosphate specific] activity"/>
    <property type="evidence" value="ECO:0007669"/>
    <property type="project" value="TreeGrafter"/>
</dbReference>
<dbReference type="PANTHER" id="PTHR10291">
    <property type="entry name" value="DEHYDRODOLICHYL DIPHOSPHATE SYNTHASE FAMILY MEMBER"/>
    <property type="match status" value="1"/>
</dbReference>
<dbReference type="OMA" id="NRPKART"/>
<proteinExistence type="inferred from homology"/>
<gene>
    <name evidence="3" type="ORF">TRITD_5Av1G254750</name>
</gene>
<dbReference type="InterPro" id="IPR036424">
    <property type="entry name" value="UPP_synth-like_sf"/>
</dbReference>
<reference evidence="3 4" key="1">
    <citation type="submission" date="2017-09" db="EMBL/GenBank/DDBJ databases">
        <authorList>
            <consortium name="International Durum Wheat Genome Sequencing Consortium (IDWGSC)"/>
            <person name="Milanesi L."/>
        </authorList>
    </citation>
    <scope>NUCLEOTIDE SEQUENCE [LARGE SCALE GENOMIC DNA]</scope>
    <source>
        <strain evidence="4">cv. Svevo</strain>
    </source>
</reference>
<organism evidence="3 4">
    <name type="scientific">Triticum turgidum subsp. durum</name>
    <name type="common">Durum wheat</name>
    <name type="synonym">Triticum durum</name>
    <dbReference type="NCBI Taxonomy" id="4567"/>
    <lineage>
        <taxon>Eukaryota</taxon>
        <taxon>Viridiplantae</taxon>
        <taxon>Streptophyta</taxon>
        <taxon>Embryophyta</taxon>
        <taxon>Tracheophyta</taxon>
        <taxon>Spermatophyta</taxon>
        <taxon>Magnoliopsida</taxon>
        <taxon>Liliopsida</taxon>
        <taxon>Poales</taxon>
        <taxon>Poaceae</taxon>
        <taxon>BOP clade</taxon>
        <taxon>Pooideae</taxon>
        <taxon>Triticodae</taxon>
        <taxon>Triticeae</taxon>
        <taxon>Triticinae</taxon>
        <taxon>Triticum</taxon>
    </lineage>
</organism>
<dbReference type="InterPro" id="IPR018520">
    <property type="entry name" value="UPP_synth-like_CS"/>
</dbReference>
<comment type="similarity">
    <text evidence="2">Belongs to the UPP synthase family.</text>
</comment>
<dbReference type="Gramene" id="TRITD5Av1G254750.2">
    <property type="protein sequence ID" value="TRITD5Av1G254750.2"/>
    <property type="gene ID" value="TRITD5Av1G254750"/>
</dbReference>
<dbReference type="InterPro" id="IPR001441">
    <property type="entry name" value="UPP_synth-like"/>
</dbReference>
<dbReference type="EC" id="2.5.1.-" evidence="2"/>
<dbReference type="GO" id="GO:0016094">
    <property type="term" value="P:polyprenol biosynthetic process"/>
    <property type="evidence" value="ECO:0007669"/>
    <property type="project" value="TreeGrafter"/>
</dbReference>
<accession>A0A9R1AF09</accession>
<evidence type="ECO:0000256" key="2">
    <source>
        <dbReference type="RuleBase" id="RU363018"/>
    </source>
</evidence>
<dbReference type="HAMAP" id="MF_01139">
    <property type="entry name" value="ISPT"/>
    <property type="match status" value="1"/>
</dbReference>
<dbReference type="GO" id="GO:0005737">
    <property type="term" value="C:cytoplasm"/>
    <property type="evidence" value="ECO:0007669"/>
    <property type="project" value="UniProtKB-ARBA"/>
</dbReference>
<name>A0A9R1AF09_TRITD</name>
<dbReference type="Proteomes" id="UP000324705">
    <property type="component" value="Chromosome 5A"/>
</dbReference>
<protein>
    <recommendedName>
        <fullName evidence="2">Alkyl transferase</fullName>
        <ecNumber evidence="2">2.5.1.-</ecNumber>
    </recommendedName>
</protein>
<dbReference type="SUPFAM" id="SSF64005">
    <property type="entry name" value="Undecaprenyl diphosphate synthase"/>
    <property type="match status" value="1"/>
</dbReference>
<dbReference type="PANTHER" id="PTHR10291:SF26">
    <property type="entry name" value="ALKYL TRANSFERASE"/>
    <property type="match status" value="1"/>
</dbReference>
<dbReference type="PROSITE" id="PS01066">
    <property type="entry name" value="UPP_SYNTHASE"/>
    <property type="match status" value="1"/>
</dbReference>
<keyword evidence="4" id="KW-1185">Reference proteome</keyword>
<evidence type="ECO:0000313" key="3">
    <source>
        <dbReference type="EMBL" id="VAI25855.1"/>
    </source>
</evidence>
<dbReference type="Pfam" id="PF01255">
    <property type="entry name" value="Prenyltransf"/>
    <property type="match status" value="2"/>
</dbReference>
<dbReference type="EMBL" id="LT934119">
    <property type="protein sequence ID" value="VAI25855.1"/>
    <property type="molecule type" value="Genomic_DNA"/>
</dbReference>
<dbReference type="AlphaFoldDB" id="A0A9R1AF09"/>
<dbReference type="Gene3D" id="3.40.1180.10">
    <property type="entry name" value="Decaprenyl diphosphate synthase-like"/>
    <property type="match status" value="2"/>
</dbReference>